<dbReference type="AlphaFoldDB" id="A0A3A4B3U2"/>
<evidence type="ECO:0000313" key="4">
    <source>
        <dbReference type="EMBL" id="RJL32855.1"/>
    </source>
</evidence>
<dbReference type="Proteomes" id="UP000265768">
    <property type="component" value="Unassembled WGS sequence"/>
</dbReference>
<keyword evidence="2" id="KW-0433">Leucine-rich repeat</keyword>
<proteinExistence type="predicted"/>
<dbReference type="Gene3D" id="3.80.10.10">
    <property type="entry name" value="Ribonuclease Inhibitor"/>
    <property type="match status" value="1"/>
</dbReference>
<evidence type="ECO:0000256" key="2">
    <source>
        <dbReference type="ARBA" id="ARBA00022614"/>
    </source>
</evidence>
<dbReference type="EMBL" id="QZEY01000004">
    <property type="protein sequence ID" value="RJL32855.1"/>
    <property type="molecule type" value="Genomic_DNA"/>
</dbReference>
<comment type="caution">
    <text evidence="4">The sequence shown here is derived from an EMBL/GenBank/DDBJ whole genome shotgun (WGS) entry which is preliminary data.</text>
</comment>
<dbReference type="GO" id="GO:0006913">
    <property type="term" value="P:nucleocytoplasmic transport"/>
    <property type="evidence" value="ECO:0007669"/>
    <property type="project" value="TreeGrafter"/>
</dbReference>
<evidence type="ECO:0000313" key="5">
    <source>
        <dbReference type="Proteomes" id="UP000265768"/>
    </source>
</evidence>
<evidence type="ECO:0000256" key="3">
    <source>
        <dbReference type="ARBA" id="ARBA00022737"/>
    </source>
</evidence>
<dbReference type="GO" id="GO:0005829">
    <property type="term" value="C:cytosol"/>
    <property type="evidence" value="ECO:0007669"/>
    <property type="project" value="TreeGrafter"/>
</dbReference>
<dbReference type="OrthoDB" id="636045at2"/>
<protein>
    <submittedName>
        <fullName evidence="4">Ribonuclease inhibitor</fullName>
    </submittedName>
</protein>
<dbReference type="InterPro" id="IPR027038">
    <property type="entry name" value="RanGap"/>
</dbReference>
<dbReference type="GO" id="GO:0031267">
    <property type="term" value="F:small GTPase binding"/>
    <property type="evidence" value="ECO:0007669"/>
    <property type="project" value="TreeGrafter"/>
</dbReference>
<keyword evidence="5" id="KW-1185">Reference proteome</keyword>
<evidence type="ECO:0000256" key="1">
    <source>
        <dbReference type="ARBA" id="ARBA00022468"/>
    </source>
</evidence>
<dbReference type="GO" id="GO:0048471">
    <property type="term" value="C:perinuclear region of cytoplasm"/>
    <property type="evidence" value="ECO:0007669"/>
    <property type="project" value="TreeGrafter"/>
</dbReference>
<dbReference type="GO" id="GO:0005096">
    <property type="term" value="F:GTPase activator activity"/>
    <property type="evidence" value="ECO:0007669"/>
    <property type="project" value="UniProtKB-KW"/>
</dbReference>
<dbReference type="SUPFAM" id="SSF52047">
    <property type="entry name" value="RNI-like"/>
    <property type="match status" value="1"/>
</dbReference>
<gene>
    <name evidence="4" type="ORF">D5H75_13255</name>
</gene>
<dbReference type="InterPro" id="IPR032675">
    <property type="entry name" value="LRR_dom_sf"/>
</dbReference>
<sequence length="364" mass="36583">MVNDLDDLLAWLRSGRPVPRRVDFRTGTAMPDGRLDLCKQSLGPYGAALVAGALPPYGPVRHLLMGTDGLGDDGAATAAAGAVASGAETLYLGCNEITAGGACRIADRLLASPGVVRGLWLKRNPLGPAGARIGADLVPAGLTTLDLVQTGLTAGGLSALVDGVLAAGGIGRLFVSGNPLGPAGAAGLARLVAADGVDELYASANGLGDDGALLIASALRPGGRLRRLSLASDGMGPAGVLALIRAAVASGVEVLDLGRVRAAAVLAAPDNRLDDATAAEAADALAAHPHRLAHLDLTHTATTSRAALHLLGGLRRAPSPTRVRLGRGIAFRVKRDLAEAAAAVPPLTPHPEVAAVKSVHRTGR</sequence>
<keyword evidence="3" id="KW-0677">Repeat</keyword>
<reference evidence="4 5" key="1">
    <citation type="submission" date="2018-09" db="EMBL/GenBank/DDBJ databases">
        <title>YIM 75507 draft genome.</title>
        <authorList>
            <person name="Tang S."/>
            <person name="Feng Y."/>
        </authorList>
    </citation>
    <scope>NUCLEOTIDE SEQUENCE [LARGE SCALE GENOMIC DNA]</scope>
    <source>
        <strain evidence="4 5">YIM 75507</strain>
    </source>
</reference>
<dbReference type="PANTHER" id="PTHR24113">
    <property type="entry name" value="RAN GTPASE-ACTIVATING PROTEIN 1"/>
    <property type="match status" value="1"/>
</dbReference>
<dbReference type="PANTHER" id="PTHR24113:SF12">
    <property type="entry name" value="RAN GTPASE-ACTIVATING PROTEIN 1"/>
    <property type="match status" value="1"/>
</dbReference>
<name>A0A3A4B3U2_9ACTN</name>
<keyword evidence="1" id="KW-0343">GTPase activation</keyword>
<accession>A0A3A4B3U2</accession>
<organism evidence="4 5">
    <name type="scientific">Bailinhaonella thermotolerans</name>
    <dbReference type="NCBI Taxonomy" id="1070861"/>
    <lineage>
        <taxon>Bacteria</taxon>
        <taxon>Bacillati</taxon>
        <taxon>Actinomycetota</taxon>
        <taxon>Actinomycetes</taxon>
        <taxon>Streptosporangiales</taxon>
        <taxon>Streptosporangiaceae</taxon>
        <taxon>Bailinhaonella</taxon>
    </lineage>
</organism>